<gene>
    <name evidence="1" type="ORF">T05_14202</name>
</gene>
<name>A0A0V0TJU5_9BILA</name>
<keyword evidence="2" id="KW-1185">Reference proteome</keyword>
<accession>A0A0V0TJU5</accession>
<dbReference type="Proteomes" id="UP000055048">
    <property type="component" value="Unassembled WGS sequence"/>
</dbReference>
<dbReference type="AlphaFoldDB" id="A0A0V0TJU5"/>
<evidence type="ECO:0000313" key="2">
    <source>
        <dbReference type="Proteomes" id="UP000055048"/>
    </source>
</evidence>
<dbReference type="EMBL" id="JYDJ01000237">
    <property type="protein sequence ID" value="KRX39291.1"/>
    <property type="molecule type" value="Genomic_DNA"/>
</dbReference>
<protein>
    <submittedName>
        <fullName evidence="1">Uncharacterized protein</fullName>
    </submittedName>
</protein>
<sequence length="80" mass="9562">MNVVKIIFHKLSKKLAYKFTKKSVKMSFFDRILKHLFGLKYSTLGCLLTHHIKIYPQFTECDKNFHVKYIHISKLQTDTE</sequence>
<reference evidence="1 2" key="1">
    <citation type="submission" date="2015-01" db="EMBL/GenBank/DDBJ databases">
        <title>Evolution of Trichinella species and genotypes.</title>
        <authorList>
            <person name="Korhonen P.K."/>
            <person name="Edoardo P."/>
            <person name="Giuseppe L.R."/>
            <person name="Gasser R.B."/>
        </authorList>
    </citation>
    <scope>NUCLEOTIDE SEQUENCE [LARGE SCALE GENOMIC DNA]</scope>
    <source>
        <strain evidence="1">ISS417</strain>
    </source>
</reference>
<organism evidence="1 2">
    <name type="scientific">Trichinella murrelli</name>
    <dbReference type="NCBI Taxonomy" id="144512"/>
    <lineage>
        <taxon>Eukaryota</taxon>
        <taxon>Metazoa</taxon>
        <taxon>Ecdysozoa</taxon>
        <taxon>Nematoda</taxon>
        <taxon>Enoplea</taxon>
        <taxon>Dorylaimia</taxon>
        <taxon>Trichinellida</taxon>
        <taxon>Trichinellidae</taxon>
        <taxon>Trichinella</taxon>
    </lineage>
</organism>
<evidence type="ECO:0000313" key="1">
    <source>
        <dbReference type="EMBL" id="KRX39291.1"/>
    </source>
</evidence>
<comment type="caution">
    <text evidence="1">The sequence shown here is derived from an EMBL/GenBank/DDBJ whole genome shotgun (WGS) entry which is preliminary data.</text>
</comment>
<proteinExistence type="predicted"/>